<reference evidence="3 4" key="1">
    <citation type="submission" date="2018-02" db="EMBL/GenBank/DDBJ databases">
        <title>The draft genome of Phyllobacterium myrsinacearum DSM5892.</title>
        <authorList>
            <person name="Li L."/>
            <person name="Liu L."/>
            <person name="Zhang X."/>
            <person name="Wang T."/>
        </authorList>
    </citation>
    <scope>NUCLEOTIDE SEQUENCE [LARGE SCALE GENOMIC DNA]</scope>
    <source>
        <strain evidence="3 4">DSM 5892</strain>
    </source>
</reference>
<dbReference type="InterPro" id="IPR019734">
    <property type="entry name" value="TPR_rpt"/>
</dbReference>
<dbReference type="Pfam" id="PF09976">
    <property type="entry name" value="TPR_21"/>
    <property type="match status" value="1"/>
</dbReference>
<dbReference type="InterPro" id="IPR018704">
    <property type="entry name" value="SecYEG/CpoB_TPR"/>
</dbReference>
<feature type="domain" description="Ancillary SecYEG translocon subunit/Cell division coordinator CpoB TPR" evidence="2">
    <location>
        <begin position="23"/>
        <end position="174"/>
    </location>
</feature>
<gene>
    <name evidence="3" type="ORF">C5750_09765</name>
</gene>
<comment type="caution">
    <text evidence="3">The sequence shown here is derived from an EMBL/GenBank/DDBJ whole genome shotgun (WGS) entry which is preliminary data.</text>
</comment>
<keyword evidence="4" id="KW-1185">Reference proteome</keyword>
<evidence type="ECO:0000313" key="4">
    <source>
        <dbReference type="Proteomes" id="UP000238563"/>
    </source>
</evidence>
<dbReference type="SUPFAM" id="SSF48452">
    <property type="entry name" value="TPR-like"/>
    <property type="match status" value="1"/>
</dbReference>
<keyword evidence="1" id="KW-0802">TPR repeat</keyword>
<dbReference type="InterPro" id="IPR011990">
    <property type="entry name" value="TPR-like_helical_dom_sf"/>
</dbReference>
<protein>
    <submittedName>
        <fullName evidence="3">Pilus assembly protein TadD</fullName>
    </submittedName>
</protein>
<dbReference type="AlphaFoldDB" id="A0A2S9JQS5"/>
<organism evidence="3 4">
    <name type="scientific">Phyllobacterium myrsinacearum</name>
    <dbReference type="NCBI Taxonomy" id="28101"/>
    <lineage>
        <taxon>Bacteria</taxon>
        <taxon>Pseudomonadati</taxon>
        <taxon>Pseudomonadota</taxon>
        <taxon>Alphaproteobacteria</taxon>
        <taxon>Hyphomicrobiales</taxon>
        <taxon>Phyllobacteriaceae</taxon>
        <taxon>Phyllobacterium</taxon>
    </lineage>
</organism>
<dbReference type="Proteomes" id="UP000238563">
    <property type="component" value="Unassembled WGS sequence"/>
</dbReference>
<feature type="repeat" description="TPR" evidence="1">
    <location>
        <begin position="144"/>
        <end position="177"/>
    </location>
</feature>
<dbReference type="OrthoDB" id="8112627at2"/>
<dbReference type="PROSITE" id="PS50005">
    <property type="entry name" value="TPR"/>
    <property type="match status" value="1"/>
</dbReference>
<dbReference type="EMBL" id="PVBT01000002">
    <property type="protein sequence ID" value="PRD55432.1"/>
    <property type="molecule type" value="Genomic_DNA"/>
</dbReference>
<proteinExistence type="predicted"/>
<evidence type="ECO:0000313" key="3">
    <source>
        <dbReference type="EMBL" id="PRD55432.1"/>
    </source>
</evidence>
<dbReference type="PROSITE" id="PS50293">
    <property type="entry name" value="TPR_REGION"/>
    <property type="match status" value="1"/>
</dbReference>
<evidence type="ECO:0000256" key="1">
    <source>
        <dbReference type="PROSITE-ProRule" id="PRU00339"/>
    </source>
</evidence>
<evidence type="ECO:0000259" key="2">
    <source>
        <dbReference type="Pfam" id="PF09976"/>
    </source>
</evidence>
<accession>A0A2S9JQS5</accession>
<dbReference type="Gene3D" id="1.25.40.10">
    <property type="entry name" value="Tetratricopeptide repeat domain"/>
    <property type="match status" value="1"/>
</dbReference>
<dbReference type="PROSITE" id="PS51257">
    <property type="entry name" value="PROKAR_LIPOPROTEIN"/>
    <property type="match status" value="1"/>
</dbReference>
<dbReference type="SMART" id="SM00028">
    <property type="entry name" value="TPR"/>
    <property type="match status" value="3"/>
</dbReference>
<sequence>MIIRGGKSRMARRWANALAYGGVLLALCGCNTAPQTQTPQMTDQARLIKLAADVEKRGDRGTALALYERAATSSTDPAIQLRLAKAREAADDLDGAEAAYRTMLGANANSSEALVGLGSIQLQKGDAQGAIRSLNAAVAHAPSGKVYNKLGTAYILLGQTENAETAFSKALSMEPGKLDTRTNLALAQAVGGKFPVAASTMQDVVNSPLVERRQLINYAVILRMSGRTDEARAVNVPEMTAAGKETILRQAANAVTIKDPASRAKAIGVLASG</sequence>
<name>A0A2S9JQS5_9HYPH</name>